<proteinExistence type="predicted"/>
<dbReference type="Proteomes" id="UP000193553">
    <property type="component" value="Unassembled WGS sequence"/>
</dbReference>
<reference evidence="1 2" key="1">
    <citation type="submission" date="2017-03" db="EMBL/GenBank/DDBJ databases">
        <title>Whole genome sequences of fourteen strains of Bradyrhizobium canariense and one strain of Bradyrhizobium japonicum isolated from Lupinus (Papilionoideae: Genisteae) species in Algeria.</title>
        <authorList>
            <person name="Crovadore J."/>
            <person name="Chekireb D."/>
            <person name="Brachmann A."/>
            <person name="Chablais R."/>
            <person name="Cochard B."/>
            <person name="Lefort F."/>
        </authorList>
    </citation>
    <scope>NUCLEOTIDE SEQUENCE [LARGE SCALE GENOMIC DNA]</scope>
    <source>
        <strain evidence="1 2">UBMA195</strain>
    </source>
</reference>
<organism evidence="1 2">
    <name type="scientific">Bradyrhizobium canariense</name>
    <dbReference type="NCBI Taxonomy" id="255045"/>
    <lineage>
        <taxon>Bacteria</taxon>
        <taxon>Pseudomonadati</taxon>
        <taxon>Pseudomonadota</taxon>
        <taxon>Alphaproteobacteria</taxon>
        <taxon>Hyphomicrobiales</taxon>
        <taxon>Nitrobacteraceae</taxon>
        <taxon>Bradyrhizobium</taxon>
    </lineage>
</organism>
<sequence>MAWTSGRAPPSQNRRSPCAGSRWLATLAVLQVRSLGLLGQLGRNAGPLPTVDLDLLDSVMQGLRVQPILAAMEVTVVQRDLCSLA</sequence>
<comment type="caution">
    <text evidence="1">The sequence shown here is derived from an EMBL/GenBank/DDBJ whole genome shotgun (WGS) entry which is preliminary data.</text>
</comment>
<dbReference type="AlphaFoldDB" id="A0A1X3HE41"/>
<dbReference type="EMBL" id="NAFI01000142">
    <property type="protein sequence ID" value="OSJ17428.1"/>
    <property type="molecule type" value="Genomic_DNA"/>
</dbReference>
<protein>
    <submittedName>
        <fullName evidence="1">Uncharacterized protein</fullName>
    </submittedName>
</protein>
<evidence type="ECO:0000313" key="2">
    <source>
        <dbReference type="Proteomes" id="UP000193553"/>
    </source>
</evidence>
<name>A0A1X3HE41_9BRAD</name>
<gene>
    <name evidence="1" type="ORF">BSZ18_04335</name>
</gene>
<evidence type="ECO:0000313" key="1">
    <source>
        <dbReference type="EMBL" id="OSJ17428.1"/>
    </source>
</evidence>
<accession>A0A1X3HE41</accession>